<reference evidence="1 2" key="1">
    <citation type="journal article" date="2018" name="Sci. Rep.">
        <title>Genomic signatures of local adaptation to the degree of environmental predictability in rotifers.</title>
        <authorList>
            <person name="Franch-Gras L."/>
            <person name="Hahn C."/>
            <person name="Garcia-Roger E.M."/>
            <person name="Carmona M.J."/>
            <person name="Serra M."/>
            <person name="Gomez A."/>
        </authorList>
    </citation>
    <scope>NUCLEOTIDE SEQUENCE [LARGE SCALE GENOMIC DNA]</scope>
    <source>
        <strain evidence="1">HYR1</strain>
    </source>
</reference>
<gene>
    <name evidence="1" type="ORF">BpHYR1_027537</name>
</gene>
<proteinExistence type="predicted"/>
<protein>
    <recommendedName>
        <fullName evidence="3">C2H2-type domain-containing protein</fullName>
    </recommendedName>
</protein>
<dbReference type="EMBL" id="REGN01001051">
    <property type="protein sequence ID" value="RNA37385.1"/>
    <property type="molecule type" value="Genomic_DNA"/>
</dbReference>
<sequence>MDDLNFVCVKSKSQIYEKLSNTVPTYSKETEDLVKRNLSGKKNPIKCDLCGEYMNGELGLKIHKIKIGHEMTSMELVDCCWPLENYRMRVIVEKSKCFKNKLNFELLSKYLPKFDQLSDNFPLITPYIRIFQQSLNLMDLKQIEMDLSSKLEASQAAGYLDCTAEACAGAQPRPVIAKIGFAVLNGAFFSASAQL</sequence>
<comment type="caution">
    <text evidence="1">The sequence shown here is derived from an EMBL/GenBank/DDBJ whole genome shotgun (WGS) entry which is preliminary data.</text>
</comment>
<evidence type="ECO:0000313" key="2">
    <source>
        <dbReference type="Proteomes" id="UP000276133"/>
    </source>
</evidence>
<name>A0A3M7SNV1_BRAPC</name>
<dbReference type="Proteomes" id="UP000276133">
    <property type="component" value="Unassembled WGS sequence"/>
</dbReference>
<accession>A0A3M7SNV1</accession>
<dbReference type="AlphaFoldDB" id="A0A3M7SNV1"/>
<evidence type="ECO:0008006" key="3">
    <source>
        <dbReference type="Google" id="ProtNLM"/>
    </source>
</evidence>
<organism evidence="1 2">
    <name type="scientific">Brachionus plicatilis</name>
    <name type="common">Marine rotifer</name>
    <name type="synonym">Brachionus muelleri</name>
    <dbReference type="NCBI Taxonomy" id="10195"/>
    <lineage>
        <taxon>Eukaryota</taxon>
        <taxon>Metazoa</taxon>
        <taxon>Spiralia</taxon>
        <taxon>Gnathifera</taxon>
        <taxon>Rotifera</taxon>
        <taxon>Eurotatoria</taxon>
        <taxon>Monogononta</taxon>
        <taxon>Pseudotrocha</taxon>
        <taxon>Ploima</taxon>
        <taxon>Brachionidae</taxon>
        <taxon>Brachionus</taxon>
    </lineage>
</organism>
<evidence type="ECO:0000313" key="1">
    <source>
        <dbReference type="EMBL" id="RNA37385.1"/>
    </source>
</evidence>
<dbReference type="OrthoDB" id="10603095at2759"/>
<keyword evidence="2" id="KW-1185">Reference proteome</keyword>